<dbReference type="AlphaFoldDB" id="A0A2U1JVP3"/>
<dbReference type="OrthoDB" id="120749at2"/>
<reference evidence="1 2" key="1">
    <citation type="submission" date="2018-04" db="EMBL/GenBank/DDBJ databases">
        <title>Flavobacterium sp. nov., isolated from glacier ice.</title>
        <authorList>
            <person name="Liu Q."/>
            <person name="Xin Y.-H."/>
        </authorList>
    </citation>
    <scope>NUCLEOTIDE SEQUENCE [LARGE SCALE GENOMIC DNA]</scope>
    <source>
        <strain evidence="1 2">LB2P30</strain>
    </source>
</reference>
<protein>
    <submittedName>
        <fullName evidence="1">Panthothenate synthetase</fullName>
    </submittedName>
</protein>
<sequence length="106" mass="11856">MKMLVNVIFPIEPFNSMVRNGTAGEIIGRVIDDIKPESVHFCEQEGNRSAVMIVEVPDASAVPAIAEPWFLIFEAHCEFRIAMTPDDLQRANLTKIAEKWSDIPVS</sequence>
<accession>A0A2U1JVP3</accession>
<comment type="caution">
    <text evidence="1">The sequence shown here is derived from an EMBL/GenBank/DDBJ whole genome shotgun (WGS) entry which is preliminary data.</text>
</comment>
<dbReference type="EMBL" id="QCZH01000007">
    <property type="protein sequence ID" value="PWA09281.1"/>
    <property type="molecule type" value="Genomic_DNA"/>
</dbReference>
<keyword evidence="2" id="KW-1185">Reference proteome</keyword>
<name>A0A2U1JVP3_9FLAO</name>
<gene>
    <name evidence="1" type="ORF">DB891_08280</name>
</gene>
<evidence type="ECO:0000313" key="2">
    <source>
        <dbReference type="Proteomes" id="UP000245618"/>
    </source>
</evidence>
<dbReference type="Proteomes" id="UP000245618">
    <property type="component" value="Unassembled WGS sequence"/>
</dbReference>
<evidence type="ECO:0000313" key="1">
    <source>
        <dbReference type="EMBL" id="PWA09281.1"/>
    </source>
</evidence>
<dbReference type="RefSeq" id="WP_116762439.1">
    <property type="nucleotide sequence ID" value="NZ_QCZH01000007.1"/>
</dbReference>
<organism evidence="1 2">
    <name type="scientific">Flavobacterium laiguense</name>
    <dbReference type="NCBI Taxonomy" id="2169409"/>
    <lineage>
        <taxon>Bacteria</taxon>
        <taxon>Pseudomonadati</taxon>
        <taxon>Bacteroidota</taxon>
        <taxon>Flavobacteriia</taxon>
        <taxon>Flavobacteriales</taxon>
        <taxon>Flavobacteriaceae</taxon>
        <taxon>Flavobacterium</taxon>
    </lineage>
</organism>
<proteinExistence type="predicted"/>